<reference evidence="2" key="1">
    <citation type="submission" date="2020-05" db="EMBL/GenBank/DDBJ databases">
        <authorList>
            <person name="Chiriac C."/>
            <person name="Salcher M."/>
            <person name="Ghai R."/>
            <person name="Kavagutti S V."/>
        </authorList>
    </citation>
    <scope>NUCLEOTIDE SEQUENCE</scope>
</reference>
<organism evidence="2">
    <name type="scientific">freshwater metagenome</name>
    <dbReference type="NCBI Taxonomy" id="449393"/>
    <lineage>
        <taxon>unclassified sequences</taxon>
        <taxon>metagenomes</taxon>
        <taxon>ecological metagenomes</taxon>
    </lineage>
</organism>
<gene>
    <name evidence="2" type="ORF">UFOPK1704_00621</name>
</gene>
<evidence type="ECO:0000256" key="1">
    <source>
        <dbReference type="SAM" id="MobiDB-lite"/>
    </source>
</evidence>
<evidence type="ECO:0000313" key="2">
    <source>
        <dbReference type="EMBL" id="CAB4574301.1"/>
    </source>
</evidence>
<feature type="compositionally biased region" description="Low complexity" evidence="1">
    <location>
        <begin position="7"/>
        <end position="19"/>
    </location>
</feature>
<protein>
    <submittedName>
        <fullName evidence="2">Unannotated protein</fullName>
    </submittedName>
</protein>
<proteinExistence type="predicted"/>
<accession>A0A6J6ECY6</accession>
<name>A0A6J6ECY6_9ZZZZ</name>
<dbReference type="AlphaFoldDB" id="A0A6J6ECY6"/>
<feature type="region of interest" description="Disordered" evidence="1">
    <location>
        <begin position="1"/>
        <end position="22"/>
    </location>
</feature>
<dbReference type="EMBL" id="CAEZTQ010000106">
    <property type="protein sequence ID" value="CAB4574301.1"/>
    <property type="molecule type" value="Genomic_DNA"/>
</dbReference>
<sequence length="183" mass="19331">MVRRSRAISVSRSRRAAPALGKNPSKAMRVVGRPLIAAAITKAAGPGVAYTLCPAACTAATNCSPGSLIPGVPASLISDTVMLFARYSNTVAITSCSVCSLVTSKRSGRAPMCFNNEPLRRVSSQHTMGEARNTDTDRGEMSSRLPIGVATSHKPWCTVELDSLMVDMAHLDCVTHADIPAFK</sequence>